<gene>
    <name evidence="1" type="ORF">G3I43_33100</name>
</gene>
<organism evidence="1">
    <name type="scientific">Streptomyces anulatus</name>
    <name type="common">Streptomyces chrysomallus</name>
    <dbReference type="NCBI Taxonomy" id="1892"/>
    <lineage>
        <taxon>Bacteria</taxon>
        <taxon>Bacillati</taxon>
        <taxon>Actinomycetota</taxon>
        <taxon>Actinomycetes</taxon>
        <taxon>Kitasatosporales</taxon>
        <taxon>Streptomycetaceae</taxon>
        <taxon>Streptomyces</taxon>
    </lineage>
</organism>
<comment type="caution">
    <text evidence="1">The sequence shown here is derived from an EMBL/GenBank/DDBJ whole genome shotgun (WGS) entry which is preliminary data.</text>
</comment>
<proteinExistence type="predicted"/>
<evidence type="ECO:0000313" key="1">
    <source>
        <dbReference type="EMBL" id="NEB88966.1"/>
    </source>
</evidence>
<dbReference type="AlphaFoldDB" id="A0A6G3T112"/>
<protein>
    <submittedName>
        <fullName evidence="1">Regulator</fullName>
    </submittedName>
</protein>
<name>A0A6G3T112_STRAQ</name>
<sequence length="174" mass="19053">MNIPSANLRAAVDFLSSPALIRLITEIDDNGPIPPRKLANTLPDLPAHHLRRINHLARVHDLVRAAPGVGLELTTSGVELADVYDAIARWARHHAYPTRVSDFTSRIRYTLRLVAPLPATAPAESSTRQQGVELVDAEPGVDPSGPRALLLQWLNTHPQITVLLDPDHEYGRAA</sequence>
<dbReference type="RefSeq" id="WP_164260520.1">
    <property type="nucleotide sequence ID" value="NZ_JAAGMK010000946.1"/>
</dbReference>
<accession>A0A6G3T112</accession>
<dbReference type="EMBL" id="JAAGMK010000946">
    <property type="protein sequence ID" value="NEB88966.1"/>
    <property type="molecule type" value="Genomic_DNA"/>
</dbReference>
<reference evidence="1" key="1">
    <citation type="submission" date="2020-01" db="EMBL/GenBank/DDBJ databases">
        <title>Insect and environment-associated Actinomycetes.</title>
        <authorList>
            <person name="Currrie C."/>
            <person name="Chevrette M."/>
            <person name="Carlson C."/>
            <person name="Stubbendieck R."/>
            <person name="Wendt-Pienkowski E."/>
        </authorList>
    </citation>
    <scope>NUCLEOTIDE SEQUENCE</scope>
    <source>
        <strain evidence="1">SID505</strain>
    </source>
</reference>
<dbReference type="SUPFAM" id="SSF46785">
    <property type="entry name" value="Winged helix' DNA-binding domain"/>
    <property type="match status" value="1"/>
</dbReference>
<dbReference type="InterPro" id="IPR036390">
    <property type="entry name" value="WH_DNA-bd_sf"/>
</dbReference>